<geneLocation type="plasmid" evidence="5">
    <name>unnamed2</name>
</geneLocation>
<dbReference type="GO" id="GO:0051213">
    <property type="term" value="F:dioxygenase activity"/>
    <property type="evidence" value="ECO:0007669"/>
    <property type="project" value="UniProtKB-KW"/>
</dbReference>
<name>A0A0F7C1G1_BRELA</name>
<dbReference type="GO" id="GO:0017000">
    <property type="term" value="P:antibiotic biosynthetic process"/>
    <property type="evidence" value="ECO:0007669"/>
    <property type="project" value="UniProtKB-KW"/>
</dbReference>
<protein>
    <submittedName>
        <fullName evidence="5">Taurine catabolism dioxygenase TauD</fullName>
    </submittedName>
</protein>
<proteinExistence type="predicted"/>
<dbReference type="PANTHER" id="PTHR10696">
    <property type="entry name" value="GAMMA-BUTYROBETAINE HYDROXYLASE-RELATED"/>
    <property type="match status" value="1"/>
</dbReference>
<evidence type="ECO:0000256" key="1">
    <source>
        <dbReference type="ARBA" id="ARBA00001954"/>
    </source>
</evidence>
<evidence type="ECO:0000256" key="3">
    <source>
        <dbReference type="ARBA" id="ARBA00023194"/>
    </source>
</evidence>
<evidence type="ECO:0000259" key="4">
    <source>
        <dbReference type="Pfam" id="PF02668"/>
    </source>
</evidence>
<dbReference type="PANTHER" id="PTHR10696:SF56">
    <property type="entry name" value="TAUD_TFDA-LIKE DOMAIN-CONTAINING PROTEIN"/>
    <property type="match status" value="1"/>
</dbReference>
<keyword evidence="5" id="KW-0223">Dioxygenase</keyword>
<reference evidence="5" key="1">
    <citation type="submission" date="2015-03" db="EMBL/GenBank/DDBJ databases">
        <title>MIGS Cultured Bacterial/Archaeal sample from Brevibacillus laterosporus.</title>
        <authorList>
            <person name="Zeng D."/>
            <person name="Zhu L."/>
            <person name="Dong G."/>
            <person name="Ye W."/>
            <person name="Ren D."/>
            <person name="Wu L."/>
            <person name="Xu J."/>
            <person name="Li G."/>
            <person name="Guo L."/>
        </authorList>
    </citation>
    <scope>NUCLEOTIDE SEQUENCE</scope>
    <source>
        <strain evidence="5">B9</strain>
        <plasmid evidence="5">unnamed2</plasmid>
    </source>
</reference>
<sequence>MKKVGIKMQKEVVAIQETMFDQKVRVELLPNVQGTLPLVIRPIDEQLDLHAWVKEHADQLENSLLKYGGILFRGFDVPTIESFESLTKQFAPELVEYGERSTPRTEVQGRVYTSTEYPADQSIPQHNENSYAHQWAMKIWFYCAQPAQQGGETPIADSREVLSLLDPAIVRRFMEKKVMYVRNYGGGLDLPWQDVFRTEDKAVVEQYCKKMGMEYEWLNGDCLRTRSLRPAVAKHPKTGDWVWFNQAHLFHVTNLPEEIRDYIMMAVPEENYPRNTYFGDGQPIDLAILEEIRNVFERTSVYFPWEKRDVLMLDNMLVSHGRAPFTGPRKVVVAMADPSTNYTFEFDSGLN</sequence>
<dbReference type="InterPro" id="IPR042098">
    <property type="entry name" value="TauD-like_sf"/>
</dbReference>
<comment type="cofactor">
    <cofactor evidence="1">
        <name>Fe(2+)</name>
        <dbReference type="ChEBI" id="CHEBI:29033"/>
    </cofactor>
</comment>
<keyword evidence="3" id="KW-0045">Antibiotic biosynthesis</keyword>
<keyword evidence="5" id="KW-0614">Plasmid</keyword>
<organism evidence="5">
    <name type="scientific">Brevibacillus laterosporus</name>
    <name type="common">Bacillus laterosporus</name>
    <dbReference type="NCBI Taxonomy" id="1465"/>
    <lineage>
        <taxon>Bacteria</taxon>
        <taxon>Bacillati</taxon>
        <taxon>Bacillota</taxon>
        <taxon>Bacilli</taxon>
        <taxon>Bacillales</taxon>
        <taxon>Paenibacillaceae</taxon>
        <taxon>Brevibacillus</taxon>
    </lineage>
</organism>
<evidence type="ECO:0000313" key="5">
    <source>
        <dbReference type="EMBL" id="AKF95895.1"/>
    </source>
</evidence>
<dbReference type="InterPro" id="IPR050411">
    <property type="entry name" value="AlphaKG_dependent_hydroxylases"/>
</dbReference>
<dbReference type="Gene3D" id="3.60.130.10">
    <property type="entry name" value="Clavaminate synthase-like"/>
    <property type="match status" value="1"/>
</dbReference>
<dbReference type="Pfam" id="PF02668">
    <property type="entry name" value="TauD"/>
    <property type="match status" value="1"/>
</dbReference>
<dbReference type="EMBL" id="CP011076">
    <property type="protein sequence ID" value="AKF95895.1"/>
    <property type="molecule type" value="Genomic_DNA"/>
</dbReference>
<dbReference type="AlphaFoldDB" id="A0A0F7C1G1"/>
<evidence type="ECO:0000256" key="2">
    <source>
        <dbReference type="ARBA" id="ARBA00023002"/>
    </source>
</evidence>
<accession>A0A0F7C1G1</accession>
<dbReference type="SUPFAM" id="SSF51197">
    <property type="entry name" value="Clavaminate synthase-like"/>
    <property type="match status" value="1"/>
</dbReference>
<keyword evidence="2" id="KW-0560">Oxidoreductase</keyword>
<feature type="domain" description="TauD/TfdA-like" evidence="4">
    <location>
        <begin position="45"/>
        <end position="334"/>
    </location>
</feature>
<gene>
    <name evidence="5" type="ORF">EX87_20105</name>
</gene>
<dbReference type="InterPro" id="IPR003819">
    <property type="entry name" value="TauD/TfdA-like"/>
</dbReference>